<keyword evidence="1" id="KW-0732">Signal</keyword>
<protein>
    <submittedName>
        <fullName evidence="2">Uncharacterized protein</fullName>
    </submittedName>
</protein>
<evidence type="ECO:0000313" key="2">
    <source>
        <dbReference type="EMBL" id="MCA6066215.1"/>
    </source>
</evidence>
<organism evidence="2 3">
    <name type="scientific">Chryseobacterium tagetis</name>
    <dbReference type="NCBI Taxonomy" id="2801334"/>
    <lineage>
        <taxon>Bacteria</taxon>
        <taxon>Pseudomonadati</taxon>
        <taxon>Bacteroidota</taxon>
        <taxon>Flavobacteriia</taxon>
        <taxon>Flavobacteriales</taxon>
        <taxon>Weeksellaceae</taxon>
        <taxon>Chryseobacterium group</taxon>
        <taxon>Chryseobacterium</taxon>
    </lineage>
</organism>
<proteinExistence type="predicted"/>
<accession>A0ABS8A0U3</accession>
<dbReference type="RefSeq" id="WP_225686296.1">
    <property type="nucleotide sequence ID" value="NZ_JAERSE020000001.1"/>
</dbReference>
<dbReference type="Proteomes" id="UP000618240">
    <property type="component" value="Unassembled WGS sequence"/>
</dbReference>
<keyword evidence="3" id="KW-1185">Reference proteome</keyword>
<feature type="signal peptide" evidence="1">
    <location>
        <begin position="1"/>
        <end position="21"/>
    </location>
</feature>
<comment type="caution">
    <text evidence="2">The sequence shown here is derived from an EMBL/GenBank/DDBJ whole genome shotgun (WGS) entry which is preliminary data.</text>
</comment>
<reference evidence="2 3" key="1">
    <citation type="submission" date="2021-09" db="EMBL/GenBank/DDBJ databases">
        <title>Genome sequencing and assembly of Chryseobacterium sp. RG1.</title>
        <authorList>
            <person name="Chhetri G."/>
        </authorList>
    </citation>
    <scope>NUCLEOTIDE SEQUENCE [LARGE SCALE GENOMIC DNA]</scope>
    <source>
        <strain evidence="2 3">RG1</strain>
    </source>
</reference>
<name>A0ABS8A0U3_9FLAO</name>
<sequence length="256" mass="27620">MKKHLIYISLFIFLFSTTISAQKIGIKTTTPKAGTTLHIDAQGNTPTAGNSNCEDDVIVDNDGKMALGKCAVSTDAKLEVNGTFRLSDGAATDRVLMSDGEGNATWQSFALGDFNTTFRVAMDLASMPLGTYTISGTASFIENQLELTSDGISKLTIPAGRYLLSLANNIDVINENGIVFIYINGQPVFDKTYDINQSGATFYVNLTQASEIEVKFQIVDVGTGLPYIAALPYTNPNGGNLHMWAQVNVVRIQRGQ</sequence>
<gene>
    <name evidence="2" type="ORF">JI747_003430</name>
</gene>
<feature type="chain" id="PRO_5046898927" evidence="1">
    <location>
        <begin position="22"/>
        <end position="256"/>
    </location>
</feature>
<evidence type="ECO:0000256" key="1">
    <source>
        <dbReference type="SAM" id="SignalP"/>
    </source>
</evidence>
<dbReference type="EMBL" id="JAERSE020000001">
    <property type="protein sequence ID" value="MCA6066215.1"/>
    <property type="molecule type" value="Genomic_DNA"/>
</dbReference>
<evidence type="ECO:0000313" key="3">
    <source>
        <dbReference type="Proteomes" id="UP000618240"/>
    </source>
</evidence>